<feature type="compositionally biased region" description="Basic and acidic residues" evidence="3">
    <location>
        <begin position="138"/>
        <end position="172"/>
    </location>
</feature>
<feature type="compositionally biased region" description="Basic residues" evidence="3">
    <location>
        <begin position="523"/>
        <end position="535"/>
    </location>
</feature>
<feature type="compositionally biased region" description="Polar residues" evidence="3">
    <location>
        <begin position="602"/>
        <end position="622"/>
    </location>
</feature>
<proteinExistence type="predicted"/>
<dbReference type="InterPro" id="IPR035979">
    <property type="entry name" value="RBD_domain_sf"/>
</dbReference>
<feature type="region of interest" description="Disordered" evidence="3">
    <location>
        <begin position="63"/>
        <end position="206"/>
    </location>
</feature>
<protein>
    <recommendedName>
        <fullName evidence="4">RRM domain-containing protein</fullName>
    </recommendedName>
</protein>
<evidence type="ECO:0000313" key="6">
    <source>
        <dbReference type="Proteomes" id="UP001141806"/>
    </source>
</evidence>
<dbReference type="PANTHER" id="PTHR21245">
    <property type="entry name" value="HETEROGENEOUS NUCLEAR RIBONUCLEOPROTEIN"/>
    <property type="match status" value="1"/>
</dbReference>
<dbReference type="GO" id="GO:0003723">
    <property type="term" value="F:RNA binding"/>
    <property type="evidence" value="ECO:0007669"/>
    <property type="project" value="UniProtKB-UniRule"/>
</dbReference>
<dbReference type="CDD" id="cd00590">
    <property type="entry name" value="RRM_SF"/>
    <property type="match status" value="3"/>
</dbReference>
<feature type="region of interest" description="Disordered" evidence="3">
    <location>
        <begin position="481"/>
        <end position="622"/>
    </location>
</feature>
<dbReference type="InterPro" id="IPR012677">
    <property type="entry name" value="Nucleotide-bd_a/b_plait_sf"/>
</dbReference>
<dbReference type="Proteomes" id="UP001141806">
    <property type="component" value="Unassembled WGS sequence"/>
</dbReference>
<feature type="compositionally biased region" description="Basic and acidic residues" evidence="3">
    <location>
        <begin position="496"/>
        <end position="507"/>
    </location>
</feature>
<evidence type="ECO:0000256" key="2">
    <source>
        <dbReference type="PROSITE-ProRule" id="PRU00176"/>
    </source>
</evidence>
<feature type="compositionally biased region" description="Basic and acidic residues" evidence="3">
    <location>
        <begin position="185"/>
        <end position="194"/>
    </location>
</feature>
<evidence type="ECO:0000259" key="4">
    <source>
        <dbReference type="PROSITE" id="PS50102"/>
    </source>
</evidence>
<accession>A0A9Q0GTC8</accession>
<evidence type="ECO:0000256" key="3">
    <source>
        <dbReference type="SAM" id="MobiDB-lite"/>
    </source>
</evidence>
<dbReference type="Pfam" id="PF00076">
    <property type="entry name" value="RRM_1"/>
    <property type="match status" value="3"/>
</dbReference>
<feature type="compositionally biased region" description="Acidic residues" evidence="3">
    <location>
        <begin position="128"/>
        <end position="137"/>
    </location>
</feature>
<feature type="domain" description="RRM" evidence="4">
    <location>
        <begin position="303"/>
        <end position="387"/>
    </location>
</feature>
<feature type="compositionally biased region" description="Low complexity" evidence="3">
    <location>
        <begin position="68"/>
        <end position="77"/>
    </location>
</feature>
<dbReference type="PROSITE" id="PS50102">
    <property type="entry name" value="RRM"/>
    <property type="match status" value="3"/>
</dbReference>
<dbReference type="InterPro" id="IPR000504">
    <property type="entry name" value="RRM_dom"/>
</dbReference>
<dbReference type="Gene3D" id="3.30.70.330">
    <property type="match status" value="3"/>
</dbReference>
<feature type="region of interest" description="Disordered" evidence="3">
    <location>
        <begin position="1"/>
        <end position="28"/>
    </location>
</feature>
<feature type="domain" description="RRM" evidence="4">
    <location>
        <begin position="400"/>
        <end position="479"/>
    </location>
</feature>
<name>A0A9Q0GTC8_9MAGN</name>
<dbReference type="AlphaFoldDB" id="A0A9Q0GTC8"/>
<keyword evidence="6" id="KW-1185">Reference proteome</keyword>
<dbReference type="SMART" id="SM00360">
    <property type="entry name" value="RRM"/>
    <property type="match status" value="3"/>
</dbReference>
<evidence type="ECO:0000256" key="1">
    <source>
        <dbReference type="ARBA" id="ARBA00022884"/>
    </source>
</evidence>
<dbReference type="SUPFAM" id="SSF54928">
    <property type="entry name" value="RNA-binding domain, RBD"/>
    <property type="match status" value="2"/>
</dbReference>
<reference evidence="5" key="1">
    <citation type="journal article" date="2023" name="Plant J.">
        <title>The genome of the king protea, Protea cynaroides.</title>
        <authorList>
            <person name="Chang J."/>
            <person name="Duong T.A."/>
            <person name="Schoeman C."/>
            <person name="Ma X."/>
            <person name="Roodt D."/>
            <person name="Barker N."/>
            <person name="Li Z."/>
            <person name="Van de Peer Y."/>
            <person name="Mizrachi E."/>
        </authorList>
    </citation>
    <scope>NUCLEOTIDE SEQUENCE</scope>
    <source>
        <tissue evidence="5">Young leaves</tissue>
    </source>
</reference>
<keyword evidence="1 2" id="KW-0694">RNA-binding</keyword>
<feature type="compositionally biased region" description="Acidic residues" evidence="3">
    <location>
        <begin position="195"/>
        <end position="205"/>
    </location>
</feature>
<organism evidence="5 6">
    <name type="scientific">Protea cynaroides</name>
    <dbReference type="NCBI Taxonomy" id="273540"/>
    <lineage>
        <taxon>Eukaryota</taxon>
        <taxon>Viridiplantae</taxon>
        <taxon>Streptophyta</taxon>
        <taxon>Embryophyta</taxon>
        <taxon>Tracheophyta</taxon>
        <taxon>Spermatophyta</taxon>
        <taxon>Magnoliopsida</taxon>
        <taxon>Proteales</taxon>
        <taxon>Proteaceae</taxon>
        <taxon>Protea</taxon>
    </lineage>
</organism>
<comment type="caution">
    <text evidence="5">The sequence shown here is derived from an EMBL/GenBank/DDBJ whole genome shotgun (WGS) entry which is preliminary data.</text>
</comment>
<feature type="compositionally biased region" description="Basic and acidic residues" evidence="3">
    <location>
        <begin position="83"/>
        <end position="123"/>
    </location>
</feature>
<evidence type="ECO:0000313" key="5">
    <source>
        <dbReference type="EMBL" id="KAJ4951384.1"/>
    </source>
</evidence>
<gene>
    <name evidence="5" type="ORF">NE237_028216</name>
</gene>
<feature type="domain" description="RRM" evidence="4">
    <location>
        <begin position="222"/>
        <end position="301"/>
    </location>
</feature>
<sequence>MLSRAANKKGASAGKKGPRGKKATAVSKAEVTPFIVSEDSKDSESLAAVVVEEDSKMIEEVVEEKSSEIVSEESLVLNGSNVKKGDDMHDKEEAGERNDGEKENGAARMDLDQDTRKQGDEGAKQNVVEEETAAAEAEDTKGGGEVEDTKGDEKVDDTKGGGEVENNTRGRDGGTNAHANGTVYKLEEVDKSGTDGEDDEEEEDPSIYMEIPLTDRKKDKEFEIFVGGLDKEAVEKDLINIFGEFGEILSARIAKHPTTQKSKGFAFIRYATVEQARKVLIELKDGIEVRGKRVGLSASQDNDTLYMGNICKTWTKEQVLETLKSFQIEQIDEIYLPDDPKIEGKNRGFALVEFSTHSDAMTAFQRLRKPDAVFGCDRSAKVAFAQSSIHPSEEALSQVKTVFIEGLTDSWDEEKVKELCKQYGEIERVQLSRNLGKKRKDFCFVAFASRESAVACVEGINNAQIGEGDVKVKANLAKPQNKGRLAKRSARGGFKVNEEGEKTEETGPSKTKGHANSKGAGGKGKKTLPKLKNVKGGKSNKPQGNLAGSQGIREPSSSERTNLQRNRQPHKVEKRGKRDMDNGYDGRSSKKARGIMHGRPPSRSNNSHSGKPRQNYSVASTAYQNHYAQGYAASSSRYQGHTYAATSGSKRQYSDMEPHAGYIEPAARKQSRDPYSFEQRRPVEYDFQGSSGVAFGRVASGSVVPLAYGPNYSRLSSYAGYEGTGGSYRYPSSAAYLPRRAYY</sequence>
<dbReference type="EMBL" id="JAMYWD010000012">
    <property type="protein sequence ID" value="KAJ4951384.1"/>
    <property type="molecule type" value="Genomic_DNA"/>
</dbReference>
<dbReference type="OrthoDB" id="3800936at2759"/>